<comment type="similarity">
    <text evidence="1">Belongs to the GMC oxidoreductase family.</text>
</comment>
<reference evidence="7 8" key="1">
    <citation type="submission" date="2019-04" db="EMBL/GenBank/DDBJ databases">
        <authorList>
            <person name="Feng G."/>
            <person name="Zhang J."/>
            <person name="Zhu H."/>
        </authorList>
    </citation>
    <scope>NUCLEOTIDE SEQUENCE [LARGE SCALE GENOMIC DNA]</scope>
    <source>
        <strain evidence="7 8">JCM 31653</strain>
    </source>
</reference>
<organism evidence="7 8">
    <name type="scientific">Hymenobacter aquaticus</name>
    <dbReference type="NCBI Taxonomy" id="1867101"/>
    <lineage>
        <taxon>Bacteria</taxon>
        <taxon>Pseudomonadati</taxon>
        <taxon>Bacteroidota</taxon>
        <taxon>Cytophagia</taxon>
        <taxon>Cytophagales</taxon>
        <taxon>Hymenobacteraceae</taxon>
        <taxon>Hymenobacter</taxon>
    </lineage>
</organism>
<accession>A0A4Z0PVR3</accession>
<evidence type="ECO:0000313" key="8">
    <source>
        <dbReference type="Proteomes" id="UP000297549"/>
    </source>
</evidence>
<evidence type="ECO:0000313" key="7">
    <source>
        <dbReference type="EMBL" id="TGE21384.1"/>
    </source>
</evidence>
<comment type="caution">
    <text evidence="7">The sequence shown here is derived from an EMBL/GenBank/DDBJ whole genome shotgun (WGS) entry which is preliminary data.</text>
</comment>
<evidence type="ECO:0000259" key="5">
    <source>
        <dbReference type="Pfam" id="PF00732"/>
    </source>
</evidence>
<proteinExistence type="inferred from homology"/>
<dbReference type="RefSeq" id="WP_135463934.1">
    <property type="nucleotide sequence ID" value="NZ_SRLC01000002.1"/>
</dbReference>
<evidence type="ECO:0000256" key="2">
    <source>
        <dbReference type="ARBA" id="ARBA00022630"/>
    </source>
</evidence>
<evidence type="ECO:0000256" key="1">
    <source>
        <dbReference type="ARBA" id="ARBA00010790"/>
    </source>
</evidence>
<dbReference type="Gene3D" id="3.50.50.60">
    <property type="entry name" value="FAD/NAD(P)-binding domain"/>
    <property type="match status" value="2"/>
</dbReference>
<dbReference type="AlphaFoldDB" id="A0A4Z0PVR3"/>
<keyword evidence="4" id="KW-0560">Oxidoreductase</keyword>
<dbReference type="Pfam" id="PF05199">
    <property type="entry name" value="GMC_oxred_C"/>
    <property type="match status" value="1"/>
</dbReference>
<dbReference type="SUPFAM" id="SSF54373">
    <property type="entry name" value="FAD-linked reductases, C-terminal domain"/>
    <property type="match status" value="1"/>
</dbReference>
<dbReference type="InterPro" id="IPR036188">
    <property type="entry name" value="FAD/NAD-bd_sf"/>
</dbReference>
<dbReference type="InterPro" id="IPR007867">
    <property type="entry name" value="GMC_OxRtase_C"/>
</dbReference>
<dbReference type="EMBL" id="SRLC01000002">
    <property type="protein sequence ID" value="TGE21384.1"/>
    <property type="molecule type" value="Genomic_DNA"/>
</dbReference>
<sequence length="558" mass="60747">MPDEETLEEGVLNPVKPEIQDPLLQSLLADTPAAETPIVPQPAPLEIPVPAETVDCIVIGTGAGGAPLLARLAMAGLKVVALEAGPWHDPKKDFATDEKAQEFLFWNDERLSAGQDPVAFGKNNSGTGVGGSTLHYTAYTPRPRPADLHLHRDFGVGVDWPFGYEELEPYFEELEQFLGISGPTPYPWGPSRRKGYPLAPLPLNGAAQLMQRGCEKLGIQTSPAANAALSGRYYQEGIGWREACTNRGFCQAGCSTGAKASMDVTFLPLAAAHGADTRPGCYVTEIERDDTGKITGVIYQRNGQEQRLRCRHLFLCAGAIETPRLLLLNELALSSGHVGRNFMSHTAIQVFGTFEEAVRPYKGIPGALISEETHRPTDADFAGGYLLQSIGIMPVTFAGQVARGRKLWGESLRRYMQQYNHVAGINILGDCLPHADNFLELAEEKDARGLAKPRIHFTNHDNEIRMTNHAEKLMRRIWEAAGATDIWAFPRSAHIIGTARMGLSGDDAVVDANGKAFDVPNLYICDNSVFPSALGVNPALTIMALALRTADKFLENQR</sequence>
<keyword evidence="3" id="KW-0274">FAD</keyword>
<protein>
    <submittedName>
        <fullName evidence="7">GMC family oxidoreductase</fullName>
    </submittedName>
</protein>
<gene>
    <name evidence="7" type="ORF">E5K00_13930</name>
</gene>
<dbReference type="SUPFAM" id="SSF51905">
    <property type="entry name" value="FAD/NAD(P)-binding domain"/>
    <property type="match status" value="1"/>
</dbReference>
<dbReference type="PANTHER" id="PTHR46056">
    <property type="entry name" value="LONG-CHAIN-ALCOHOL OXIDASE"/>
    <property type="match status" value="1"/>
</dbReference>
<feature type="domain" description="Glucose-methanol-choline oxidoreductase C-terminal" evidence="6">
    <location>
        <begin position="433"/>
        <end position="546"/>
    </location>
</feature>
<feature type="domain" description="Glucose-methanol-choline oxidoreductase N-terminal" evidence="5">
    <location>
        <begin position="125"/>
        <end position="346"/>
    </location>
</feature>
<keyword evidence="2" id="KW-0285">Flavoprotein</keyword>
<dbReference type="GO" id="GO:0050660">
    <property type="term" value="F:flavin adenine dinucleotide binding"/>
    <property type="evidence" value="ECO:0007669"/>
    <property type="project" value="InterPro"/>
</dbReference>
<evidence type="ECO:0000259" key="6">
    <source>
        <dbReference type="Pfam" id="PF05199"/>
    </source>
</evidence>
<dbReference type="Pfam" id="PF00732">
    <property type="entry name" value="GMC_oxred_N"/>
    <property type="match status" value="1"/>
</dbReference>
<dbReference type="InterPro" id="IPR000172">
    <property type="entry name" value="GMC_OxRdtase_N"/>
</dbReference>
<evidence type="ECO:0000256" key="4">
    <source>
        <dbReference type="ARBA" id="ARBA00023002"/>
    </source>
</evidence>
<dbReference type="Proteomes" id="UP000297549">
    <property type="component" value="Unassembled WGS sequence"/>
</dbReference>
<dbReference type="GO" id="GO:0016614">
    <property type="term" value="F:oxidoreductase activity, acting on CH-OH group of donors"/>
    <property type="evidence" value="ECO:0007669"/>
    <property type="project" value="InterPro"/>
</dbReference>
<dbReference type="PANTHER" id="PTHR46056:SF12">
    <property type="entry name" value="LONG-CHAIN-ALCOHOL OXIDASE"/>
    <property type="match status" value="1"/>
</dbReference>
<keyword evidence="8" id="KW-1185">Reference proteome</keyword>
<name>A0A4Z0PVR3_9BACT</name>
<evidence type="ECO:0000256" key="3">
    <source>
        <dbReference type="ARBA" id="ARBA00022827"/>
    </source>
</evidence>
<dbReference type="OrthoDB" id="1154541at2"/>